<proteinExistence type="predicted"/>
<feature type="domain" description="OTU" evidence="2">
    <location>
        <begin position="160"/>
        <end position="301"/>
    </location>
</feature>
<feature type="compositionally biased region" description="Basic and acidic residues" evidence="1">
    <location>
        <begin position="118"/>
        <end position="141"/>
    </location>
</feature>
<protein>
    <recommendedName>
        <fullName evidence="2">OTU domain-containing protein</fullName>
    </recommendedName>
</protein>
<dbReference type="Pfam" id="PF02338">
    <property type="entry name" value="OTU"/>
    <property type="match status" value="1"/>
</dbReference>
<dbReference type="InterPro" id="IPR050704">
    <property type="entry name" value="Peptidase_C85-like"/>
</dbReference>
<dbReference type="InterPro" id="IPR003323">
    <property type="entry name" value="OTU_dom"/>
</dbReference>
<sequence length="301" mass="34185">MADELPPEKTQEELEERHEREVQELEERSTQHVAQVTESAGKGKKGKQLIEAAQREVEQWDYDLREKHREELELLMDSLNGGPKDVATEEKPEVKVTEEDEAEKARRKKEKAQKKRQAKADKEAQREAEKEREKLEAGPSARDVELEALHGVLSVQKPPLKVLEIPSDGHCLYRSIADQVRRVRPDLCDYQGPADEMYREVRRICAKSLRGDMENYAPFAELKDGGDFEGYCQRVESSADWGGELELRALADAMKVRVQVFQAGSDQPLVLGAAVKAAPLQVSFHRHYYALGEHYNSVVPA</sequence>
<organism evidence="3">
    <name type="scientific">Cladocopium goreaui</name>
    <dbReference type="NCBI Taxonomy" id="2562237"/>
    <lineage>
        <taxon>Eukaryota</taxon>
        <taxon>Sar</taxon>
        <taxon>Alveolata</taxon>
        <taxon>Dinophyceae</taxon>
        <taxon>Suessiales</taxon>
        <taxon>Symbiodiniaceae</taxon>
        <taxon>Cladocopium</taxon>
    </lineage>
</organism>
<keyword evidence="5" id="KW-1185">Reference proteome</keyword>
<dbReference type="Proteomes" id="UP001152797">
    <property type="component" value="Unassembled WGS sequence"/>
</dbReference>
<dbReference type="GO" id="GO:0004843">
    <property type="term" value="F:cysteine-type deubiquitinase activity"/>
    <property type="evidence" value="ECO:0007669"/>
    <property type="project" value="TreeGrafter"/>
</dbReference>
<dbReference type="Gene3D" id="3.90.70.80">
    <property type="match status" value="1"/>
</dbReference>
<evidence type="ECO:0000259" key="2">
    <source>
        <dbReference type="PROSITE" id="PS50802"/>
    </source>
</evidence>
<evidence type="ECO:0000256" key="1">
    <source>
        <dbReference type="SAM" id="MobiDB-lite"/>
    </source>
</evidence>
<accession>A0A9P1FXV9</accession>
<gene>
    <name evidence="3" type="ORF">C1SCF055_LOCUS19429</name>
</gene>
<dbReference type="AlphaFoldDB" id="A0A9P1FXV9"/>
<evidence type="ECO:0000313" key="4">
    <source>
        <dbReference type="EMBL" id="CAL4779925.1"/>
    </source>
</evidence>
<dbReference type="EMBL" id="CAMXCT020001735">
    <property type="protein sequence ID" value="CAL1145988.1"/>
    <property type="molecule type" value="Genomic_DNA"/>
</dbReference>
<feature type="compositionally biased region" description="Basic and acidic residues" evidence="1">
    <location>
        <begin position="1"/>
        <end position="30"/>
    </location>
</feature>
<feature type="region of interest" description="Disordered" evidence="1">
    <location>
        <begin position="1"/>
        <end position="50"/>
    </location>
</feature>
<evidence type="ECO:0000313" key="5">
    <source>
        <dbReference type="Proteomes" id="UP001152797"/>
    </source>
</evidence>
<dbReference type="SUPFAM" id="SSF54001">
    <property type="entry name" value="Cysteine proteinases"/>
    <property type="match status" value="1"/>
</dbReference>
<dbReference type="OrthoDB" id="415023at2759"/>
<dbReference type="PANTHER" id="PTHR12419">
    <property type="entry name" value="OTU DOMAIN CONTAINING PROTEIN"/>
    <property type="match status" value="1"/>
</dbReference>
<reference evidence="4 5" key="2">
    <citation type="submission" date="2024-05" db="EMBL/GenBank/DDBJ databases">
        <authorList>
            <person name="Chen Y."/>
            <person name="Shah S."/>
            <person name="Dougan E. K."/>
            <person name="Thang M."/>
            <person name="Chan C."/>
        </authorList>
    </citation>
    <scope>NUCLEOTIDE SEQUENCE [LARGE SCALE GENOMIC DNA]</scope>
</reference>
<dbReference type="EMBL" id="CAMXCT030001735">
    <property type="protein sequence ID" value="CAL4779925.1"/>
    <property type="molecule type" value="Genomic_DNA"/>
</dbReference>
<feature type="region of interest" description="Disordered" evidence="1">
    <location>
        <begin position="74"/>
        <end position="141"/>
    </location>
</feature>
<dbReference type="EMBL" id="CAMXCT010001735">
    <property type="protein sequence ID" value="CAI3992613.1"/>
    <property type="molecule type" value="Genomic_DNA"/>
</dbReference>
<evidence type="ECO:0000313" key="3">
    <source>
        <dbReference type="EMBL" id="CAI3992613.1"/>
    </source>
</evidence>
<reference evidence="3" key="1">
    <citation type="submission" date="2022-10" db="EMBL/GenBank/DDBJ databases">
        <authorList>
            <person name="Chen Y."/>
            <person name="Dougan E. K."/>
            <person name="Chan C."/>
            <person name="Rhodes N."/>
            <person name="Thang M."/>
        </authorList>
    </citation>
    <scope>NUCLEOTIDE SEQUENCE</scope>
</reference>
<name>A0A9P1FXV9_9DINO</name>
<dbReference type="PANTHER" id="PTHR12419:SF10">
    <property type="entry name" value="DEUBIQUITINASE OTUD6B"/>
    <property type="match status" value="1"/>
</dbReference>
<dbReference type="PROSITE" id="PS50802">
    <property type="entry name" value="OTU"/>
    <property type="match status" value="1"/>
</dbReference>
<comment type="caution">
    <text evidence="3">The sequence shown here is derived from an EMBL/GenBank/DDBJ whole genome shotgun (WGS) entry which is preliminary data.</text>
</comment>
<feature type="compositionally biased region" description="Basic residues" evidence="1">
    <location>
        <begin position="105"/>
        <end position="117"/>
    </location>
</feature>
<feature type="compositionally biased region" description="Basic and acidic residues" evidence="1">
    <location>
        <begin position="86"/>
        <end position="97"/>
    </location>
</feature>
<dbReference type="InterPro" id="IPR038765">
    <property type="entry name" value="Papain-like_cys_pep_sf"/>
</dbReference>
<dbReference type="GO" id="GO:0016579">
    <property type="term" value="P:protein deubiquitination"/>
    <property type="evidence" value="ECO:0007669"/>
    <property type="project" value="TreeGrafter"/>
</dbReference>
<dbReference type="CDD" id="cd22748">
    <property type="entry name" value="OTU_OTUD6-like"/>
    <property type="match status" value="1"/>
</dbReference>